<feature type="region of interest" description="Disordered" evidence="1">
    <location>
        <begin position="116"/>
        <end position="141"/>
    </location>
</feature>
<keyword evidence="4" id="KW-1185">Reference proteome</keyword>
<sequence>MEIRCDSPNSSLYKAANHILEGLQVIIIIYFRYRISSPSLVRKICISPPPHQQDFIYFRYSDSFDSLYLQLEQKMRAATRNRVTNKLFMTTFLVAFSSVALGSVLPCPAHSLDSDSPIHEGQQLEQQRQQRENLAPAKKNI</sequence>
<dbReference type="OrthoDB" id="4065690at2759"/>
<accession>A0A7H9B8I6</accession>
<evidence type="ECO:0000256" key="2">
    <source>
        <dbReference type="SAM" id="Phobius"/>
    </source>
</evidence>
<gene>
    <name evidence="3" type="ORF">HG535_0H04050</name>
</gene>
<reference evidence="3 4" key="1">
    <citation type="submission" date="2020-07" db="EMBL/GenBank/DDBJ databases">
        <title>The yeast mating-type switching endonuclease HO is a domesticated member of an unorthodox homing genetic element family.</title>
        <authorList>
            <person name="Coughlan A.Y."/>
            <person name="Lombardi L."/>
            <person name="Braun-Galleani S."/>
            <person name="Martos A.R."/>
            <person name="Galeote V."/>
            <person name="Bigey F."/>
            <person name="Dequin S."/>
            <person name="Byrne K.P."/>
            <person name="Wolfe K.H."/>
        </authorList>
    </citation>
    <scope>NUCLEOTIDE SEQUENCE [LARGE SCALE GENOMIC DNA]</scope>
    <source>
        <strain evidence="3 4">NRRL Y-6702</strain>
    </source>
</reference>
<organism evidence="3 4">
    <name type="scientific">Zygotorulaspora mrakii</name>
    <name type="common">Zygosaccharomyces mrakii</name>
    <dbReference type="NCBI Taxonomy" id="42260"/>
    <lineage>
        <taxon>Eukaryota</taxon>
        <taxon>Fungi</taxon>
        <taxon>Dikarya</taxon>
        <taxon>Ascomycota</taxon>
        <taxon>Saccharomycotina</taxon>
        <taxon>Saccharomycetes</taxon>
        <taxon>Saccharomycetales</taxon>
        <taxon>Saccharomycetaceae</taxon>
        <taxon>Zygotorulaspora</taxon>
    </lineage>
</organism>
<evidence type="ECO:0000313" key="4">
    <source>
        <dbReference type="Proteomes" id="UP000509704"/>
    </source>
</evidence>
<dbReference type="GeneID" id="59238881"/>
<dbReference type="GO" id="GO:0005759">
    <property type="term" value="C:mitochondrial matrix"/>
    <property type="evidence" value="ECO:0007669"/>
    <property type="project" value="TreeGrafter"/>
</dbReference>
<dbReference type="PANTHER" id="PTHR40020">
    <property type="entry name" value="CYTOCHROME C OXIDASE ASSEMBLY FACTOR 2"/>
    <property type="match status" value="1"/>
</dbReference>
<dbReference type="Pfam" id="PF17051">
    <property type="entry name" value="COA2"/>
    <property type="match status" value="1"/>
</dbReference>
<dbReference type="Proteomes" id="UP000509704">
    <property type="component" value="Chromosome 8"/>
</dbReference>
<feature type="transmembrane region" description="Helical" evidence="2">
    <location>
        <begin position="83"/>
        <end position="105"/>
    </location>
</feature>
<evidence type="ECO:0000256" key="1">
    <source>
        <dbReference type="SAM" id="MobiDB-lite"/>
    </source>
</evidence>
<dbReference type="KEGG" id="zmk:HG535_0H04050"/>
<dbReference type="GO" id="GO:0033617">
    <property type="term" value="P:mitochondrial respiratory chain complex IV assembly"/>
    <property type="evidence" value="ECO:0007669"/>
    <property type="project" value="InterPro"/>
</dbReference>
<keyword evidence="2" id="KW-1133">Transmembrane helix</keyword>
<dbReference type="AlphaFoldDB" id="A0A7H9B8I6"/>
<protein>
    <submittedName>
        <fullName evidence="3">Uncharacterized protein</fullName>
    </submittedName>
</protein>
<dbReference type="PANTHER" id="PTHR40020:SF1">
    <property type="entry name" value="CYTOCHROME C OXIDASE ASSEMBLY FACTOR 2"/>
    <property type="match status" value="1"/>
</dbReference>
<keyword evidence="2" id="KW-0472">Membrane</keyword>
<dbReference type="InterPro" id="IPR031459">
    <property type="entry name" value="Coa2"/>
</dbReference>
<name>A0A7H9B8I6_ZYGMR</name>
<dbReference type="EMBL" id="CP058611">
    <property type="protein sequence ID" value="QLG75078.1"/>
    <property type="molecule type" value="Genomic_DNA"/>
</dbReference>
<proteinExistence type="predicted"/>
<dbReference type="RefSeq" id="XP_037146803.1">
    <property type="nucleotide sequence ID" value="XM_037290908.1"/>
</dbReference>
<keyword evidence="2" id="KW-0812">Transmembrane</keyword>
<evidence type="ECO:0000313" key="3">
    <source>
        <dbReference type="EMBL" id="QLG75078.1"/>
    </source>
</evidence>